<evidence type="ECO:0000256" key="1">
    <source>
        <dbReference type="SAM" id="MobiDB-lite"/>
    </source>
</evidence>
<accession>A0A382ZJ41</accession>
<name>A0A382ZJ41_9ZZZZ</name>
<protein>
    <submittedName>
        <fullName evidence="2">Uncharacterized protein</fullName>
    </submittedName>
</protein>
<feature type="non-terminal residue" evidence="2">
    <location>
        <position position="33"/>
    </location>
</feature>
<feature type="non-terminal residue" evidence="2">
    <location>
        <position position="1"/>
    </location>
</feature>
<proteinExistence type="predicted"/>
<gene>
    <name evidence="2" type="ORF">METZ01_LOCUS447572</name>
</gene>
<evidence type="ECO:0000313" key="2">
    <source>
        <dbReference type="EMBL" id="SVD94718.1"/>
    </source>
</evidence>
<dbReference type="EMBL" id="UINC01183795">
    <property type="protein sequence ID" value="SVD94718.1"/>
    <property type="molecule type" value="Genomic_DNA"/>
</dbReference>
<sequence>KTIPSSNGRHKRKSRRTSLVSRKYFQAGKHHVL</sequence>
<organism evidence="2">
    <name type="scientific">marine metagenome</name>
    <dbReference type="NCBI Taxonomy" id="408172"/>
    <lineage>
        <taxon>unclassified sequences</taxon>
        <taxon>metagenomes</taxon>
        <taxon>ecological metagenomes</taxon>
    </lineage>
</organism>
<dbReference type="AlphaFoldDB" id="A0A382ZJ41"/>
<feature type="region of interest" description="Disordered" evidence="1">
    <location>
        <begin position="1"/>
        <end position="33"/>
    </location>
</feature>
<reference evidence="2" key="1">
    <citation type="submission" date="2018-05" db="EMBL/GenBank/DDBJ databases">
        <authorList>
            <person name="Lanie J.A."/>
            <person name="Ng W.-L."/>
            <person name="Kazmierczak K.M."/>
            <person name="Andrzejewski T.M."/>
            <person name="Davidsen T.M."/>
            <person name="Wayne K.J."/>
            <person name="Tettelin H."/>
            <person name="Glass J.I."/>
            <person name="Rusch D."/>
            <person name="Podicherti R."/>
            <person name="Tsui H.-C.T."/>
            <person name="Winkler M.E."/>
        </authorList>
    </citation>
    <scope>NUCLEOTIDE SEQUENCE</scope>
</reference>